<protein>
    <recommendedName>
        <fullName evidence="1">Glycine zipper domain-containing protein</fullName>
    </recommendedName>
</protein>
<evidence type="ECO:0000313" key="2">
    <source>
        <dbReference type="EMBL" id="THF79214.1"/>
    </source>
</evidence>
<organism evidence="2 3">
    <name type="scientific">Metabacillus sediminilitoris</name>
    <dbReference type="NCBI Taxonomy" id="2567941"/>
    <lineage>
        <taxon>Bacteria</taxon>
        <taxon>Bacillati</taxon>
        <taxon>Bacillota</taxon>
        <taxon>Bacilli</taxon>
        <taxon>Bacillales</taxon>
        <taxon>Bacillaceae</taxon>
        <taxon>Metabacillus</taxon>
    </lineage>
</organism>
<dbReference type="Proteomes" id="UP000310334">
    <property type="component" value="Unassembled WGS sequence"/>
</dbReference>
<proteinExistence type="predicted"/>
<gene>
    <name evidence="2" type="ORF">E6W99_12710</name>
</gene>
<sequence>MHTNNLDLWEFYLKRQVNNMVVANTMSGVLSGGLAQIEDTFSLVRGTITLKEYSRATTRNISGGFGFAAGLSFGAAIGSSILPGLGTIIGSLIGGLLGWQIGCQIGNQIGHVLIR</sequence>
<feature type="domain" description="Glycine zipper" evidence="1">
    <location>
        <begin position="66"/>
        <end position="108"/>
    </location>
</feature>
<evidence type="ECO:0000259" key="1">
    <source>
        <dbReference type="Pfam" id="PF13488"/>
    </source>
</evidence>
<name>A0A4S4BVN4_9BACI</name>
<reference evidence="2 3" key="1">
    <citation type="submission" date="2019-04" db="EMBL/GenBank/DDBJ databases">
        <title>Bacillus sediminilitoris sp. nov., isolated from a tidal flat sediment on the East China Sea.</title>
        <authorList>
            <person name="Wei Y."/>
            <person name="Mao H."/>
            <person name="Fang J."/>
        </authorList>
    </citation>
    <scope>NUCLEOTIDE SEQUENCE [LARGE SCALE GENOMIC DNA]</scope>
    <source>
        <strain evidence="2 3">DSL-17</strain>
    </source>
</reference>
<evidence type="ECO:0000313" key="3">
    <source>
        <dbReference type="Proteomes" id="UP000310334"/>
    </source>
</evidence>
<accession>A0A4S4BVN4</accession>
<dbReference type="Pfam" id="PF13488">
    <property type="entry name" value="Gly-zipper_Omp"/>
    <property type="match status" value="1"/>
</dbReference>
<keyword evidence="3" id="KW-1185">Reference proteome</keyword>
<comment type="caution">
    <text evidence="2">The sequence shown here is derived from an EMBL/GenBank/DDBJ whole genome shotgun (WGS) entry which is preliminary data.</text>
</comment>
<dbReference type="AlphaFoldDB" id="A0A4S4BVN4"/>
<dbReference type="InterPro" id="IPR039567">
    <property type="entry name" value="Gly-zipper"/>
</dbReference>
<dbReference type="EMBL" id="SSNT01000009">
    <property type="protein sequence ID" value="THF79214.1"/>
    <property type="molecule type" value="Genomic_DNA"/>
</dbReference>
<dbReference type="OrthoDB" id="2891040at2"/>